<dbReference type="InterPro" id="IPR009729">
    <property type="entry name" value="Gal-3-0_sulfotransfrase"/>
</dbReference>
<dbReference type="Pfam" id="PF06990">
    <property type="entry name" value="Gal-3-0_sulfotr"/>
    <property type="match status" value="1"/>
</dbReference>
<keyword evidence="4 10" id="KW-0812">Transmembrane</keyword>
<accession>A0A8B8BLW8</accession>
<dbReference type="GO" id="GO:0000139">
    <property type="term" value="C:Golgi membrane"/>
    <property type="evidence" value="ECO:0007669"/>
    <property type="project" value="UniProtKB-SubCell"/>
</dbReference>
<dbReference type="PANTHER" id="PTHR14647:SF87">
    <property type="entry name" value="PUTATIVE-RELATED"/>
    <property type="match status" value="1"/>
</dbReference>
<evidence type="ECO:0000256" key="7">
    <source>
        <dbReference type="ARBA" id="ARBA00023034"/>
    </source>
</evidence>
<name>A0A8B8BLW8_CRAVI</name>
<evidence type="ECO:0000313" key="11">
    <source>
        <dbReference type="Proteomes" id="UP000694844"/>
    </source>
</evidence>
<evidence type="ECO:0000256" key="3">
    <source>
        <dbReference type="ARBA" id="ARBA00022679"/>
    </source>
</evidence>
<reference evidence="12" key="1">
    <citation type="submission" date="2025-08" db="UniProtKB">
        <authorList>
            <consortium name="RefSeq"/>
        </authorList>
    </citation>
    <scope>IDENTIFICATION</scope>
    <source>
        <tissue evidence="12">Whole sample</tissue>
    </source>
</reference>
<keyword evidence="11" id="KW-1185">Reference proteome</keyword>
<evidence type="ECO:0000256" key="2">
    <source>
        <dbReference type="ARBA" id="ARBA00008124"/>
    </source>
</evidence>
<dbReference type="Proteomes" id="UP000694844">
    <property type="component" value="Chromosome 9"/>
</dbReference>
<evidence type="ECO:0000256" key="8">
    <source>
        <dbReference type="ARBA" id="ARBA00023136"/>
    </source>
</evidence>
<comment type="subcellular location">
    <subcellularLocation>
        <location evidence="1">Golgi apparatus membrane</location>
        <topology evidence="1">Single-pass type II membrane protein</topology>
    </subcellularLocation>
</comment>
<evidence type="ECO:0000256" key="6">
    <source>
        <dbReference type="ARBA" id="ARBA00022989"/>
    </source>
</evidence>
<dbReference type="InterPro" id="IPR027417">
    <property type="entry name" value="P-loop_NTPase"/>
</dbReference>
<evidence type="ECO:0000256" key="4">
    <source>
        <dbReference type="ARBA" id="ARBA00022692"/>
    </source>
</evidence>
<protein>
    <submittedName>
        <fullName evidence="12">Galactosylceramide sulfotransferase-like</fullName>
    </submittedName>
</protein>
<dbReference type="GO" id="GO:0001733">
    <property type="term" value="F:galactosylceramide sulfotransferase activity"/>
    <property type="evidence" value="ECO:0007669"/>
    <property type="project" value="InterPro"/>
</dbReference>
<evidence type="ECO:0000256" key="1">
    <source>
        <dbReference type="ARBA" id="ARBA00004323"/>
    </source>
</evidence>
<dbReference type="PANTHER" id="PTHR14647">
    <property type="entry name" value="GALACTOSE-3-O-SULFOTRANSFERASE"/>
    <property type="match status" value="1"/>
</dbReference>
<dbReference type="RefSeq" id="XP_022304320.1">
    <property type="nucleotide sequence ID" value="XM_022448612.1"/>
</dbReference>
<evidence type="ECO:0000256" key="5">
    <source>
        <dbReference type="ARBA" id="ARBA00022968"/>
    </source>
</evidence>
<evidence type="ECO:0000256" key="9">
    <source>
        <dbReference type="ARBA" id="ARBA00023180"/>
    </source>
</evidence>
<evidence type="ECO:0000256" key="10">
    <source>
        <dbReference type="SAM" id="Phobius"/>
    </source>
</evidence>
<keyword evidence="3" id="KW-0808">Transferase</keyword>
<sequence length="385" mass="45779">MSWIRKRGIRKRCIWLLTASVFTIPVILQILNSTRSHDLTAGSNTLEPRNHIAYVKVHKAASSTIQNIFLRYGYQRNLTFVLGRSANMYPNVISLTESITKYNIEPRPPNKSFDILCSHVIYNYNAFRAIMPRDTVFLASVREPFEYFISTLHYFRPSYIFNISDPDPISVYLQSPARYEPQKVKYSMTNNRMAFELGFPKELFHSRNLVGVNDYLMKLDRELDVILVVERLEESVVLLRRLLHWQLQDILYLPKNTFKDMRNETKQKLNKNFIIRNDSKEKYMRWAHLDYMLYDFAVQRLDRQIQNQSPDFQDEVRHFKLVRGRLQEFCIQTSRPYRPDTLIIPSSVWNHEFVADSLMCAQMTLIERKFINEVRYRQYGVAVDD</sequence>
<gene>
    <name evidence="12" type="primary">LOC111111566</name>
</gene>
<keyword evidence="5" id="KW-0735">Signal-anchor</keyword>
<organism evidence="11 12">
    <name type="scientific">Crassostrea virginica</name>
    <name type="common">Eastern oyster</name>
    <dbReference type="NCBI Taxonomy" id="6565"/>
    <lineage>
        <taxon>Eukaryota</taxon>
        <taxon>Metazoa</taxon>
        <taxon>Spiralia</taxon>
        <taxon>Lophotrochozoa</taxon>
        <taxon>Mollusca</taxon>
        <taxon>Bivalvia</taxon>
        <taxon>Autobranchia</taxon>
        <taxon>Pteriomorphia</taxon>
        <taxon>Ostreida</taxon>
        <taxon>Ostreoidea</taxon>
        <taxon>Ostreidae</taxon>
        <taxon>Crassostrea</taxon>
    </lineage>
</organism>
<feature type="transmembrane region" description="Helical" evidence="10">
    <location>
        <begin position="12"/>
        <end position="31"/>
    </location>
</feature>
<keyword evidence="7" id="KW-0333">Golgi apparatus</keyword>
<dbReference type="KEGG" id="cvn:111111566"/>
<dbReference type="GO" id="GO:0009247">
    <property type="term" value="P:glycolipid biosynthetic process"/>
    <property type="evidence" value="ECO:0007669"/>
    <property type="project" value="InterPro"/>
</dbReference>
<comment type="similarity">
    <text evidence="2">Belongs to the galactose-3-O-sulfotransferase family.</text>
</comment>
<keyword evidence="8 10" id="KW-0472">Membrane</keyword>
<dbReference type="OrthoDB" id="514299at2759"/>
<evidence type="ECO:0000313" key="12">
    <source>
        <dbReference type="RefSeq" id="XP_022304320.1"/>
    </source>
</evidence>
<dbReference type="AlphaFoldDB" id="A0A8B8BLW8"/>
<keyword evidence="9" id="KW-0325">Glycoprotein</keyword>
<dbReference type="GeneID" id="111111566"/>
<keyword evidence="6 10" id="KW-1133">Transmembrane helix</keyword>
<proteinExistence type="inferred from homology"/>
<dbReference type="Gene3D" id="3.40.50.300">
    <property type="entry name" value="P-loop containing nucleotide triphosphate hydrolases"/>
    <property type="match status" value="1"/>
</dbReference>